<dbReference type="AlphaFoldDB" id="A0A1C6VEA7"/>
<keyword evidence="3" id="KW-1185">Reference proteome</keyword>
<reference evidence="2 3" key="1">
    <citation type="submission" date="2016-06" db="EMBL/GenBank/DDBJ databases">
        <authorList>
            <person name="Kjaerup R.B."/>
            <person name="Dalgaard T.S."/>
            <person name="Juul-Madsen H.R."/>
        </authorList>
    </citation>
    <scope>NUCLEOTIDE SEQUENCE [LARGE SCALE GENOMIC DNA]</scope>
    <source>
        <strain evidence="2 3">DSM 45577</strain>
    </source>
</reference>
<evidence type="ECO:0000313" key="2">
    <source>
        <dbReference type="EMBL" id="SCL64711.1"/>
    </source>
</evidence>
<evidence type="ECO:0000256" key="1">
    <source>
        <dbReference type="SAM" id="MobiDB-lite"/>
    </source>
</evidence>
<sequence>MGTRTLFGMPRIANRPTPLAWQVFRGSEAVQRSLLTEHQLRGSAWTQVRHDVYADARLDRDHALACQAVVLRLPPGVMIAGPSASFLHGVDHAASYTDEVHVLVPRSVRVGTQRGIRVHSSPLDPPSPDPSRSGVPGSRPQHATLLRSGPTEAAWETAVWLEPVRAVGIVDTLLARHLTDADALRAIVSANEGRPGNRRASWVFDLADPAARSPSESHLRIRLVLAGLPRPVARHPVRLPTGRLLHPDLAWPEFRVAVEYDGQWPADADRSHPDRDRLQQLAAAGWLVLPAPAHRLHRDFPALVRQVRSALTARGWRTTRGR</sequence>
<evidence type="ECO:0008006" key="4">
    <source>
        <dbReference type="Google" id="ProtNLM"/>
    </source>
</evidence>
<organism evidence="2 3">
    <name type="scientific">Micromonospora yangpuensis</name>
    <dbReference type="NCBI Taxonomy" id="683228"/>
    <lineage>
        <taxon>Bacteria</taxon>
        <taxon>Bacillati</taxon>
        <taxon>Actinomycetota</taxon>
        <taxon>Actinomycetes</taxon>
        <taxon>Micromonosporales</taxon>
        <taxon>Micromonosporaceae</taxon>
        <taxon>Micromonospora</taxon>
    </lineage>
</organism>
<dbReference type="Proteomes" id="UP000198937">
    <property type="component" value="Unassembled WGS sequence"/>
</dbReference>
<protein>
    <recommendedName>
        <fullName evidence="4">Transcriptional regulator, AbiEi antitoxin, Type IV TA system</fullName>
    </recommendedName>
</protein>
<dbReference type="EMBL" id="FMIA01000002">
    <property type="protein sequence ID" value="SCL64711.1"/>
    <property type="molecule type" value="Genomic_DNA"/>
</dbReference>
<gene>
    <name evidence="2" type="ORF">GA0070617_5542</name>
</gene>
<dbReference type="InterPro" id="IPR011335">
    <property type="entry name" value="Restrct_endonuc-II-like"/>
</dbReference>
<accession>A0A1C6VEA7</accession>
<feature type="compositionally biased region" description="Low complexity" evidence="1">
    <location>
        <begin position="130"/>
        <end position="140"/>
    </location>
</feature>
<proteinExistence type="predicted"/>
<name>A0A1C6VEA7_9ACTN</name>
<evidence type="ECO:0000313" key="3">
    <source>
        <dbReference type="Proteomes" id="UP000198937"/>
    </source>
</evidence>
<dbReference type="STRING" id="683228.GA0070617_5542"/>
<dbReference type="SUPFAM" id="SSF52980">
    <property type="entry name" value="Restriction endonuclease-like"/>
    <property type="match status" value="1"/>
</dbReference>
<feature type="region of interest" description="Disordered" evidence="1">
    <location>
        <begin position="114"/>
        <end position="144"/>
    </location>
</feature>